<evidence type="ECO:0000256" key="2">
    <source>
        <dbReference type="SAM" id="Phobius"/>
    </source>
</evidence>
<feature type="transmembrane region" description="Helical" evidence="2">
    <location>
        <begin position="83"/>
        <end position="101"/>
    </location>
</feature>
<proteinExistence type="predicted"/>
<dbReference type="EMBL" id="JAMTCP010000019">
    <property type="protein sequence ID" value="MCP2259671.1"/>
    <property type="molecule type" value="Genomic_DNA"/>
</dbReference>
<keyword evidence="4" id="KW-1185">Reference proteome</keyword>
<evidence type="ECO:0000313" key="3">
    <source>
        <dbReference type="EMBL" id="MCP2259671.1"/>
    </source>
</evidence>
<sequence>MTSRPRLLPGLLLVSAVPLYSNWLAEFALPVELSPTASYVSEHSAEDQPHRWFFRLPDVLSGVLLCCAAAALSGIGPDRFGRLLVGGLAALGASTVGVALAPLDCAVSRDEACRAAERAGELSTVHSAHGWLSVLAFLASVAAAFAAERRTRGPRRLAFRLVLATLLATGVLSVALQETAWVGLVQRVQLAAVAVGLAVGASACLTRRGPQPERLQERKGDSMPTPGR</sequence>
<keyword evidence="2" id="KW-0812">Transmembrane</keyword>
<keyword evidence="2" id="KW-1133">Transmembrane helix</keyword>
<feature type="transmembrane region" description="Helical" evidence="2">
    <location>
        <begin position="157"/>
        <end position="176"/>
    </location>
</feature>
<reference evidence="3 4" key="1">
    <citation type="submission" date="2022-06" db="EMBL/GenBank/DDBJ databases">
        <title>Genomic Encyclopedia of Archaeal and Bacterial Type Strains, Phase II (KMG-II): from individual species to whole genera.</title>
        <authorList>
            <person name="Goeker M."/>
        </authorList>
    </citation>
    <scope>NUCLEOTIDE SEQUENCE [LARGE SCALE GENOMIC DNA]</scope>
    <source>
        <strain evidence="3 4">DSM 40477</strain>
    </source>
</reference>
<accession>A0ABT1HVZ1</accession>
<feature type="compositionally biased region" description="Basic and acidic residues" evidence="1">
    <location>
        <begin position="210"/>
        <end position="221"/>
    </location>
</feature>
<dbReference type="Proteomes" id="UP001205311">
    <property type="component" value="Unassembled WGS sequence"/>
</dbReference>
<dbReference type="InterPro" id="IPR009339">
    <property type="entry name" value="DUF998"/>
</dbReference>
<organism evidence="3 4">
    <name type="scientific">Streptoalloteichus tenebrarius (strain ATCC 17920 / DSM 40477 / JCM 4838 / CBS 697.72 / NBRC 16177 / NCIMB 11028 / NRRL B-12390 / A12253. 1 / ISP 5477)</name>
    <name type="common">Streptomyces tenebrarius</name>
    <dbReference type="NCBI Taxonomy" id="1933"/>
    <lineage>
        <taxon>Bacteria</taxon>
        <taxon>Bacillati</taxon>
        <taxon>Actinomycetota</taxon>
        <taxon>Actinomycetes</taxon>
        <taxon>Pseudonocardiales</taxon>
        <taxon>Pseudonocardiaceae</taxon>
        <taxon>Streptoalloteichus</taxon>
    </lineage>
</organism>
<gene>
    <name evidence="3" type="ORF">LX15_003377</name>
</gene>
<comment type="caution">
    <text evidence="3">The sequence shown here is derived from an EMBL/GenBank/DDBJ whole genome shotgun (WGS) entry which is preliminary data.</text>
</comment>
<feature type="transmembrane region" description="Helical" evidence="2">
    <location>
        <begin position="59"/>
        <end position="76"/>
    </location>
</feature>
<protein>
    <recommendedName>
        <fullName evidence="5">DUF998 domain-containing protein</fullName>
    </recommendedName>
</protein>
<evidence type="ECO:0000313" key="4">
    <source>
        <dbReference type="Proteomes" id="UP001205311"/>
    </source>
</evidence>
<evidence type="ECO:0008006" key="5">
    <source>
        <dbReference type="Google" id="ProtNLM"/>
    </source>
</evidence>
<evidence type="ECO:0000256" key="1">
    <source>
        <dbReference type="SAM" id="MobiDB-lite"/>
    </source>
</evidence>
<keyword evidence="2" id="KW-0472">Membrane</keyword>
<name>A0ABT1HVZ1_STRSD</name>
<feature type="transmembrane region" description="Helical" evidence="2">
    <location>
        <begin position="128"/>
        <end position="145"/>
    </location>
</feature>
<feature type="region of interest" description="Disordered" evidence="1">
    <location>
        <begin position="208"/>
        <end position="228"/>
    </location>
</feature>
<dbReference type="RefSeq" id="WP_253670560.1">
    <property type="nucleotide sequence ID" value="NZ_JAMTCP010000019.1"/>
</dbReference>
<dbReference type="Pfam" id="PF06197">
    <property type="entry name" value="DUF998"/>
    <property type="match status" value="1"/>
</dbReference>